<dbReference type="RefSeq" id="WP_341399994.1">
    <property type="nucleotide sequence ID" value="NZ_JBBUTI010000010.1"/>
</dbReference>
<keyword evidence="9" id="KW-0472">Membrane</keyword>
<evidence type="ECO:0000313" key="11">
    <source>
        <dbReference type="EMBL" id="MEK8047688.1"/>
    </source>
</evidence>
<dbReference type="InterPro" id="IPR012823">
    <property type="entry name" value="Flagell_FliJ"/>
</dbReference>
<sequence length="152" mass="17570">MDRQHTMQILIERETRKRDDALAAWRDAQRAAENASQQADSLVQYREEYRNRWSAQFAKSAPIEIVRCYHGFVQRLDQAITTQQATARQTADRVAAALKVLRHREMKLATVRRLIERRQQAALQVAQRREQKTFDEAAQRLGRAARGGLAAN</sequence>
<keyword evidence="4" id="KW-0813">Transport</keyword>
<keyword evidence="11" id="KW-0969">Cilium</keyword>
<dbReference type="InterPro" id="IPR053716">
    <property type="entry name" value="Flag_assembly_chemotaxis_eff"/>
</dbReference>
<evidence type="ECO:0000256" key="8">
    <source>
        <dbReference type="ARBA" id="ARBA00022927"/>
    </source>
</evidence>
<organism evidence="11 12">
    <name type="scientific">Ideonella margarita</name>
    <dbReference type="NCBI Taxonomy" id="2984191"/>
    <lineage>
        <taxon>Bacteria</taxon>
        <taxon>Pseudomonadati</taxon>
        <taxon>Pseudomonadota</taxon>
        <taxon>Betaproteobacteria</taxon>
        <taxon>Burkholderiales</taxon>
        <taxon>Sphaerotilaceae</taxon>
        <taxon>Ideonella</taxon>
    </lineage>
</organism>
<comment type="caution">
    <text evidence="11">The sequence shown here is derived from an EMBL/GenBank/DDBJ whole genome shotgun (WGS) entry which is preliminary data.</text>
</comment>
<dbReference type="PANTHER" id="PTHR38786">
    <property type="entry name" value="FLAGELLAR FLIJ PROTEIN"/>
    <property type="match status" value="1"/>
</dbReference>
<dbReference type="Pfam" id="PF02050">
    <property type="entry name" value="FliJ"/>
    <property type="match status" value="1"/>
</dbReference>
<protein>
    <recommendedName>
        <fullName evidence="3">Flagellar FliJ protein</fullName>
    </recommendedName>
</protein>
<evidence type="ECO:0000313" key="12">
    <source>
        <dbReference type="Proteomes" id="UP001379945"/>
    </source>
</evidence>
<reference evidence="11 12" key="1">
    <citation type="submission" date="2024-04" db="EMBL/GenBank/DDBJ databases">
        <title>Novel species of the genus Ideonella isolated from streams.</title>
        <authorList>
            <person name="Lu H."/>
        </authorList>
    </citation>
    <scope>NUCLEOTIDE SEQUENCE [LARGE SCALE GENOMIC DNA]</scope>
    <source>
        <strain evidence="11 12">LYT19W</strain>
    </source>
</reference>
<dbReference type="EMBL" id="JBBUTI010000010">
    <property type="protein sequence ID" value="MEK8047688.1"/>
    <property type="molecule type" value="Genomic_DNA"/>
</dbReference>
<evidence type="ECO:0000256" key="7">
    <source>
        <dbReference type="ARBA" id="ARBA00022795"/>
    </source>
</evidence>
<keyword evidence="12" id="KW-1185">Reference proteome</keyword>
<name>A0ABU9C7F8_9BURK</name>
<accession>A0ABU9C7F8</accession>
<gene>
    <name evidence="11" type="primary">fliJ</name>
    <name evidence="11" type="ORF">AACH00_15100</name>
</gene>
<comment type="subcellular location">
    <subcellularLocation>
        <location evidence="1">Cell membrane</location>
        <topology evidence="1">Peripheral membrane protein</topology>
        <orientation evidence="1">Cytoplasmic side</orientation>
    </subcellularLocation>
</comment>
<keyword evidence="5" id="KW-1003">Cell membrane</keyword>
<dbReference type="InterPro" id="IPR018006">
    <property type="entry name" value="Flag_FliJ_proteobac"/>
</dbReference>
<evidence type="ECO:0000256" key="9">
    <source>
        <dbReference type="ARBA" id="ARBA00023136"/>
    </source>
</evidence>
<evidence type="ECO:0000256" key="10">
    <source>
        <dbReference type="ARBA" id="ARBA00023225"/>
    </source>
</evidence>
<comment type="similarity">
    <text evidence="2">Belongs to the FliJ family.</text>
</comment>
<evidence type="ECO:0000256" key="1">
    <source>
        <dbReference type="ARBA" id="ARBA00004413"/>
    </source>
</evidence>
<keyword evidence="11" id="KW-0282">Flagellum</keyword>
<dbReference type="Gene3D" id="1.10.287.1700">
    <property type="match status" value="1"/>
</dbReference>
<keyword evidence="10" id="KW-1006">Bacterial flagellum protein export</keyword>
<dbReference type="InterPro" id="IPR052570">
    <property type="entry name" value="FliJ"/>
</dbReference>
<dbReference type="Proteomes" id="UP001379945">
    <property type="component" value="Unassembled WGS sequence"/>
</dbReference>
<dbReference type="PRINTS" id="PR01004">
    <property type="entry name" value="FLGFLIJ"/>
</dbReference>
<dbReference type="NCBIfam" id="TIGR02473">
    <property type="entry name" value="flagell_FliJ"/>
    <property type="match status" value="1"/>
</dbReference>
<keyword evidence="7" id="KW-1005">Bacterial flagellum biogenesis</keyword>
<evidence type="ECO:0000256" key="3">
    <source>
        <dbReference type="ARBA" id="ARBA00020392"/>
    </source>
</evidence>
<dbReference type="PANTHER" id="PTHR38786:SF1">
    <property type="entry name" value="FLAGELLAR FLIJ PROTEIN"/>
    <property type="match status" value="1"/>
</dbReference>
<evidence type="ECO:0000256" key="6">
    <source>
        <dbReference type="ARBA" id="ARBA00022500"/>
    </source>
</evidence>
<keyword evidence="6" id="KW-0145">Chemotaxis</keyword>
<proteinExistence type="inferred from homology"/>
<keyword evidence="8" id="KW-0653">Protein transport</keyword>
<evidence type="ECO:0000256" key="2">
    <source>
        <dbReference type="ARBA" id="ARBA00010004"/>
    </source>
</evidence>
<evidence type="ECO:0000256" key="5">
    <source>
        <dbReference type="ARBA" id="ARBA00022475"/>
    </source>
</evidence>
<evidence type="ECO:0000256" key="4">
    <source>
        <dbReference type="ARBA" id="ARBA00022448"/>
    </source>
</evidence>
<keyword evidence="11" id="KW-0966">Cell projection</keyword>